<gene>
    <name evidence="2" type="ORF">E3N88_08748</name>
</gene>
<dbReference type="OrthoDB" id="1838866at2759"/>
<name>A0A5N6PHP5_9ASTR</name>
<dbReference type="Pfam" id="PF01388">
    <property type="entry name" value="ARID"/>
    <property type="match status" value="1"/>
</dbReference>
<dbReference type="EMBL" id="SZYD01000004">
    <property type="protein sequence ID" value="KAD6454042.1"/>
    <property type="molecule type" value="Genomic_DNA"/>
</dbReference>
<protein>
    <recommendedName>
        <fullName evidence="1">ARID domain-containing protein</fullName>
    </recommendedName>
</protein>
<evidence type="ECO:0000313" key="2">
    <source>
        <dbReference type="EMBL" id="KAD6454042.1"/>
    </source>
</evidence>
<sequence>MVIQTKEDKLQSYLDGHNEGLFNEMMNLKGNEKEKGKEKVHECIKVDSLSSIFEFLNSLEDEMLPPKIDGYEIEMMHFYLIVKYMGGYEKVTKDDRWLDVVERMGLQVYVEKKVELCYMKYFGILDSHYKTMKNGVGTSKSMRARVDSVKGQFGNLRNYEKIDDLVWVT</sequence>
<comment type="caution">
    <text evidence="2">The sequence shown here is derived from an EMBL/GenBank/DDBJ whole genome shotgun (WGS) entry which is preliminary data.</text>
</comment>
<dbReference type="Gene3D" id="1.10.150.60">
    <property type="entry name" value="ARID DNA-binding domain"/>
    <property type="match status" value="1"/>
</dbReference>
<reference evidence="2 3" key="1">
    <citation type="submission" date="2019-05" db="EMBL/GenBank/DDBJ databases">
        <title>Mikania micrantha, genome provides insights into the molecular mechanism of rapid growth.</title>
        <authorList>
            <person name="Liu B."/>
        </authorList>
    </citation>
    <scope>NUCLEOTIDE SEQUENCE [LARGE SCALE GENOMIC DNA]</scope>
    <source>
        <strain evidence="2">NLD-2019</strain>
        <tissue evidence="2">Leaf</tissue>
    </source>
</reference>
<dbReference type="InterPro" id="IPR036431">
    <property type="entry name" value="ARID_dom_sf"/>
</dbReference>
<dbReference type="CDD" id="cd16100">
    <property type="entry name" value="ARID"/>
    <property type="match status" value="1"/>
</dbReference>
<dbReference type="PROSITE" id="PS51011">
    <property type="entry name" value="ARID"/>
    <property type="match status" value="1"/>
</dbReference>
<evidence type="ECO:0000259" key="1">
    <source>
        <dbReference type="PROSITE" id="PS51011"/>
    </source>
</evidence>
<organism evidence="2 3">
    <name type="scientific">Mikania micrantha</name>
    <name type="common">bitter vine</name>
    <dbReference type="NCBI Taxonomy" id="192012"/>
    <lineage>
        <taxon>Eukaryota</taxon>
        <taxon>Viridiplantae</taxon>
        <taxon>Streptophyta</taxon>
        <taxon>Embryophyta</taxon>
        <taxon>Tracheophyta</taxon>
        <taxon>Spermatophyta</taxon>
        <taxon>Magnoliopsida</taxon>
        <taxon>eudicotyledons</taxon>
        <taxon>Gunneridae</taxon>
        <taxon>Pentapetalae</taxon>
        <taxon>asterids</taxon>
        <taxon>campanulids</taxon>
        <taxon>Asterales</taxon>
        <taxon>Asteraceae</taxon>
        <taxon>Asteroideae</taxon>
        <taxon>Heliantheae alliance</taxon>
        <taxon>Eupatorieae</taxon>
        <taxon>Mikania</taxon>
    </lineage>
</organism>
<feature type="domain" description="ARID" evidence="1">
    <location>
        <begin position="42"/>
        <end position="130"/>
    </location>
</feature>
<proteinExistence type="predicted"/>
<dbReference type="SMART" id="SM00501">
    <property type="entry name" value="BRIGHT"/>
    <property type="match status" value="1"/>
</dbReference>
<keyword evidence="3" id="KW-1185">Reference proteome</keyword>
<dbReference type="GO" id="GO:0003677">
    <property type="term" value="F:DNA binding"/>
    <property type="evidence" value="ECO:0007669"/>
    <property type="project" value="InterPro"/>
</dbReference>
<dbReference type="AlphaFoldDB" id="A0A5N6PHP5"/>
<dbReference type="Proteomes" id="UP000326396">
    <property type="component" value="Linkage Group LG12"/>
</dbReference>
<evidence type="ECO:0000313" key="3">
    <source>
        <dbReference type="Proteomes" id="UP000326396"/>
    </source>
</evidence>
<accession>A0A5N6PHP5</accession>
<dbReference type="SMART" id="SM01014">
    <property type="entry name" value="ARID"/>
    <property type="match status" value="1"/>
</dbReference>
<dbReference type="InterPro" id="IPR001606">
    <property type="entry name" value="ARID_dom"/>
</dbReference>
<dbReference type="SUPFAM" id="SSF46774">
    <property type="entry name" value="ARID-like"/>
    <property type="match status" value="1"/>
</dbReference>